<dbReference type="Pfam" id="PF03372">
    <property type="entry name" value="Exo_endo_phos"/>
    <property type="match status" value="1"/>
</dbReference>
<dbReference type="Proteomes" id="UP000002051">
    <property type="component" value="Chromosome 2"/>
</dbReference>
<reference evidence="2 4" key="2">
    <citation type="journal article" date="2014" name="BMC Genomics">
        <title>An improved genome release (version Mt4.0) for the model legume Medicago truncatula.</title>
        <authorList>
            <person name="Tang H."/>
            <person name="Krishnakumar V."/>
            <person name="Bidwell S."/>
            <person name="Rosen B."/>
            <person name="Chan A."/>
            <person name="Zhou S."/>
            <person name="Gentzbittel L."/>
            <person name="Childs K.L."/>
            <person name="Yandell M."/>
            <person name="Gundlach H."/>
            <person name="Mayer K.F."/>
            <person name="Schwartz D.C."/>
            <person name="Town C.D."/>
        </authorList>
    </citation>
    <scope>GENOME REANNOTATION</scope>
    <source>
        <strain evidence="2">A17</strain>
        <strain evidence="3 4">cv. Jemalong A17</strain>
    </source>
</reference>
<evidence type="ECO:0000313" key="3">
    <source>
        <dbReference type="EnsemblPlants" id="KEH38704"/>
    </source>
</evidence>
<protein>
    <submittedName>
        <fullName evidence="2">Endonuclease/exonuclease/phosphatase family protein</fullName>
    </submittedName>
</protein>
<feature type="domain" description="Endonuclease/exonuclease/phosphatase" evidence="1">
    <location>
        <begin position="9"/>
        <end position="186"/>
    </location>
</feature>
<keyword evidence="2" id="KW-0540">Nuclease</keyword>
<keyword evidence="2" id="KW-0378">Hydrolase</keyword>
<dbReference type="PANTHER" id="PTHR35218">
    <property type="entry name" value="RNASE H DOMAIN-CONTAINING PROTEIN"/>
    <property type="match status" value="1"/>
</dbReference>
<organism evidence="2 4">
    <name type="scientific">Medicago truncatula</name>
    <name type="common">Barrel medic</name>
    <name type="synonym">Medicago tribuloides</name>
    <dbReference type="NCBI Taxonomy" id="3880"/>
    <lineage>
        <taxon>Eukaryota</taxon>
        <taxon>Viridiplantae</taxon>
        <taxon>Streptophyta</taxon>
        <taxon>Embryophyta</taxon>
        <taxon>Tracheophyta</taxon>
        <taxon>Spermatophyta</taxon>
        <taxon>Magnoliopsida</taxon>
        <taxon>eudicotyledons</taxon>
        <taxon>Gunneridae</taxon>
        <taxon>Pentapetalae</taxon>
        <taxon>rosids</taxon>
        <taxon>fabids</taxon>
        <taxon>Fabales</taxon>
        <taxon>Fabaceae</taxon>
        <taxon>Papilionoideae</taxon>
        <taxon>50 kb inversion clade</taxon>
        <taxon>NPAAA clade</taxon>
        <taxon>Hologalegina</taxon>
        <taxon>IRL clade</taxon>
        <taxon>Trifolieae</taxon>
        <taxon>Medicago</taxon>
    </lineage>
</organism>
<dbReference type="Gene3D" id="3.60.10.10">
    <property type="entry name" value="Endonuclease/exonuclease/phosphatase"/>
    <property type="match status" value="1"/>
</dbReference>
<dbReference type="EMBL" id="CM001218">
    <property type="protein sequence ID" value="KEH38704.1"/>
    <property type="molecule type" value="Genomic_DNA"/>
</dbReference>
<dbReference type="PANTHER" id="PTHR35218:SF9">
    <property type="entry name" value="ENDONUCLEASE_EXONUCLEASE_PHOSPHATASE DOMAIN-CONTAINING PROTEIN"/>
    <property type="match status" value="1"/>
</dbReference>
<keyword evidence="4" id="KW-1185">Reference proteome</keyword>
<dbReference type="SUPFAM" id="SSF56219">
    <property type="entry name" value="DNase I-like"/>
    <property type="match status" value="1"/>
</dbReference>
<reference evidence="3" key="3">
    <citation type="submission" date="2015-04" db="UniProtKB">
        <authorList>
            <consortium name="EnsemblPlants"/>
        </authorList>
    </citation>
    <scope>IDENTIFICATION</scope>
    <source>
        <strain evidence="3">cv. Jemalong A17</strain>
    </source>
</reference>
<dbReference type="GO" id="GO:0004519">
    <property type="term" value="F:endonuclease activity"/>
    <property type="evidence" value="ECO:0007669"/>
    <property type="project" value="UniProtKB-KW"/>
</dbReference>
<dbReference type="EnsemblPlants" id="KEH38704">
    <property type="protein sequence ID" value="KEH38704"/>
    <property type="gene ID" value="MTR_2g078880"/>
</dbReference>
<accession>A0A072V9H7</accession>
<reference evidence="2 4" key="1">
    <citation type="journal article" date="2011" name="Nature">
        <title>The Medicago genome provides insight into the evolution of rhizobial symbioses.</title>
        <authorList>
            <person name="Young N.D."/>
            <person name="Debelle F."/>
            <person name="Oldroyd G.E."/>
            <person name="Geurts R."/>
            <person name="Cannon S.B."/>
            <person name="Udvardi M.K."/>
            <person name="Benedito V.A."/>
            <person name="Mayer K.F."/>
            <person name="Gouzy J."/>
            <person name="Schoof H."/>
            <person name="Van de Peer Y."/>
            <person name="Proost S."/>
            <person name="Cook D.R."/>
            <person name="Meyers B.C."/>
            <person name="Spannagl M."/>
            <person name="Cheung F."/>
            <person name="De Mita S."/>
            <person name="Krishnakumar V."/>
            <person name="Gundlach H."/>
            <person name="Zhou S."/>
            <person name="Mudge J."/>
            <person name="Bharti A.K."/>
            <person name="Murray J.D."/>
            <person name="Naoumkina M.A."/>
            <person name="Rosen B."/>
            <person name="Silverstein K.A."/>
            <person name="Tang H."/>
            <person name="Rombauts S."/>
            <person name="Zhao P.X."/>
            <person name="Zhou P."/>
            <person name="Barbe V."/>
            <person name="Bardou P."/>
            <person name="Bechner M."/>
            <person name="Bellec A."/>
            <person name="Berger A."/>
            <person name="Berges H."/>
            <person name="Bidwell S."/>
            <person name="Bisseling T."/>
            <person name="Choisne N."/>
            <person name="Couloux A."/>
            <person name="Denny R."/>
            <person name="Deshpande S."/>
            <person name="Dai X."/>
            <person name="Doyle J.J."/>
            <person name="Dudez A.M."/>
            <person name="Farmer A.D."/>
            <person name="Fouteau S."/>
            <person name="Franken C."/>
            <person name="Gibelin C."/>
            <person name="Gish J."/>
            <person name="Goldstein S."/>
            <person name="Gonzalez A.J."/>
            <person name="Green P.J."/>
            <person name="Hallab A."/>
            <person name="Hartog M."/>
            <person name="Hua A."/>
            <person name="Humphray S.J."/>
            <person name="Jeong D.H."/>
            <person name="Jing Y."/>
            <person name="Jocker A."/>
            <person name="Kenton S.M."/>
            <person name="Kim D.J."/>
            <person name="Klee K."/>
            <person name="Lai H."/>
            <person name="Lang C."/>
            <person name="Lin S."/>
            <person name="Macmil S.L."/>
            <person name="Magdelenat G."/>
            <person name="Matthews L."/>
            <person name="McCorrison J."/>
            <person name="Monaghan E.L."/>
            <person name="Mun J.H."/>
            <person name="Najar F.Z."/>
            <person name="Nicholson C."/>
            <person name="Noirot C."/>
            <person name="O'Bleness M."/>
            <person name="Paule C.R."/>
            <person name="Poulain J."/>
            <person name="Prion F."/>
            <person name="Qin B."/>
            <person name="Qu C."/>
            <person name="Retzel E.F."/>
            <person name="Riddle C."/>
            <person name="Sallet E."/>
            <person name="Samain S."/>
            <person name="Samson N."/>
            <person name="Sanders I."/>
            <person name="Saurat O."/>
            <person name="Scarpelli C."/>
            <person name="Schiex T."/>
            <person name="Segurens B."/>
            <person name="Severin A.J."/>
            <person name="Sherrier D.J."/>
            <person name="Shi R."/>
            <person name="Sims S."/>
            <person name="Singer S.R."/>
            <person name="Sinharoy S."/>
            <person name="Sterck L."/>
            <person name="Viollet A."/>
            <person name="Wang B.B."/>
            <person name="Wang K."/>
            <person name="Wang M."/>
            <person name="Wang X."/>
            <person name="Warfsmann J."/>
            <person name="Weissenbach J."/>
            <person name="White D.D."/>
            <person name="White J.D."/>
            <person name="Wiley G.B."/>
            <person name="Wincker P."/>
            <person name="Xing Y."/>
            <person name="Yang L."/>
            <person name="Yao Z."/>
            <person name="Ying F."/>
            <person name="Zhai J."/>
            <person name="Zhou L."/>
            <person name="Zuber A."/>
            <person name="Denarie J."/>
            <person name="Dixon R.A."/>
            <person name="May G.D."/>
            <person name="Schwartz D.C."/>
            <person name="Rogers J."/>
            <person name="Quetier F."/>
            <person name="Town C.D."/>
            <person name="Roe B.A."/>
        </authorList>
    </citation>
    <scope>NUCLEOTIDE SEQUENCE [LARGE SCALE GENOMIC DNA]</scope>
    <source>
        <strain evidence="2">A17</strain>
        <strain evidence="3 4">cv. Jemalong A17</strain>
    </source>
</reference>
<dbReference type="InterPro" id="IPR005135">
    <property type="entry name" value="Endo/exonuclease/phosphatase"/>
</dbReference>
<evidence type="ECO:0000259" key="1">
    <source>
        <dbReference type="Pfam" id="PF03372"/>
    </source>
</evidence>
<proteinExistence type="predicted"/>
<sequence>MNSHKPATLFFSETLVHSNKANEFRYMLGFDNCFVVSSIGRSGGLALFWQNSFNCIVLNYSNNHINVEVNDSSRGHWQLTGFYGFPESGRRRDSWNFLRSLSNDISLPWCILGDFNDILDVEEKRGGSVRARWLINGFRHAASDASLVDVFMEVEERLDRALTNASWFQLFPNAKVENLVAPTSDHYQMDILKLNIFQWDLEEYNNLNL</sequence>
<name>A0A072V9H7_MEDTR</name>
<gene>
    <name evidence="2" type="ordered locus">MTR_2g078880</name>
</gene>
<keyword evidence="2" id="KW-0255">Endonuclease</keyword>
<evidence type="ECO:0000313" key="4">
    <source>
        <dbReference type="Proteomes" id="UP000002051"/>
    </source>
</evidence>
<dbReference type="AlphaFoldDB" id="A0A072V9H7"/>
<dbReference type="InterPro" id="IPR036691">
    <property type="entry name" value="Endo/exonu/phosph_ase_sf"/>
</dbReference>
<dbReference type="HOGENOM" id="CLU_091863_0_0_1"/>
<evidence type="ECO:0000313" key="2">
    <source>
        <dbReference type="EMBL" id="KEH38704.1"/>
    </source>
</evidence>